<feature type="transmembrane region" description="Helical" evidence="6">
    <location>
        <begin position="40"/>
        <end position="57"/>
    </location>
</feature>
<dbReference type="PANTHER" id="PTHR19241">
    <property type="entry name" value="ATP-BINDING CASSETTE TRANSPORTER"/>
    <property type="match status" value="1"/>
</dbReference>
<name>A0A5J9VG08_9POAL</name>
<evidence type="ECO:0000256" key="1">
    <source>
        <dbReference type="ARBA" id="ARBA00004141"/>
    </source>
</evidence>
<evidence type="ECO:0000256" key="6">
    <source>
        <dbReference type="SAM" id="Phobius"/>
    </source>
</evidence>
<keyword evidence="4 6" id="KW-1133">Transmembrane helix</keyword>
<reference evidence="8 9" key="1">
    <citation type="journal article" date="2019" name="Sci. Rep.">
        <title>A high-quality genome of Eragrostis curvula grass provides insights into Poaceae evolution and supports new strategies to enhance forage quality.</title>
        <authorList>
            <person name="Carballo J."/>
            <person name="Santos B.A.C.M."/>
            <person name="Zappacosta D."/>
            <person name="Garbus I."/>
            <person name="Selva J.P."/>
            <person name="Gallo C.A."/>
            <person name="Diaz A."/>
            <person name="Albertini E."/>
            <person name="Caccamo M."/>
            <person name="Echenique V."/>
        </authorList>
    </citation>
    <scope>NUCLEOTIDE SEQUENCE [LARGE SCALE GENOMIC DNA]</scope>
    <source>
        <strain evidence="9">cv. Victoria</strain>
        <tissue evidence="8">Leaf</tissue>
    </source>
</reference>
<dbReference type="InterPro" id="IPR013525">
    <property type="entry name" value="ABC2_TM"/>
</dbReference>
<feature type="transmembrane region" description="Helical" evidence="6">
    <location>
        <begin position="179"/>
        <end position="201"/>
    </location>
</feature>
<gene>
    <name evidence="8" type="ORF">EJB05_15629</name>
</gene>
<feature type="transmembrane region" description="Helical" evidence="6">
    <location>
        <begin position="222"/>
        <end position="241"/>
    </location>
</feature>
<feature type="non-terminal residue" evidence="8">
    <location>
        <position position="1"/>
    </location>
</feature>
<dbReference type="EMBL" id="RWGY01000009">
    <property type="protein sequence ID" value="TVU33820.1"/>
    <property type="molecule type" value="Genomic_DNA"/>
</dbReference>
<evidence type="ECO:0000256" key="3">
    <source>
        <dbReference type="ARBA" id="ARBA00022692"/>
    </source>
</evidence>
<dbReference type="Proteomes" id="UP000324897">
    <property type="component" value="Unassembled WGS sequence"/>
</dbReference>
<keyword evidence="5 6" id="KW-0472">Membrane</keyword>
<keyword evidence="9" id="KW-1185">Reference proteome</keyword>
<dbReference type="GO" id="GO:0140359">
    <property type="term" value="F:ABC-type transporter activity"/>
    <property type="evidence" value="ECO:0007669"/>
    <property type="project" value="InterPro"/>
</dbReference>
<evidence type="ECO:0000256" key="2">
    <source>
        <dbReference type="ARBA" id="ARBA00022448"/>
    </source>
</evidence>
<organism evidence="8 9">
    <name type="scientific">Eragrostis curvula</name>
    <name type="common">weeping love grass</name>
    <dbReference type="NCBI Taxonomy" id="38414"/>
    <lineage>
        <taxon>Eukaryota</taxon>
        <taxon>Viridiplantae</taxon>
        <taxon>Streptophyta</taxon>
        <taxon>Embryophyta</taxon>
        <taxon>Tracheophyta</taxon>
        <taxon>Spermatophyta</taxon>
        <taxon>Magnoliopsida</taxon>
        <taxon>Liliopsida</taxon>
        <taxon>Poales</taxon>
        <taxon>Poaceae</taxon>
        <taxon>PACMAD clade</taxon>
        <taxon>Chloridoideae</taxon>
        <taxon>Eragrostideae</taxon>
        <taxon>Eragrostidinae</taxon>
        <taxon>Eragrostis</taxon>
    </lineage>
</organism>
<dbReference type="Pfam" id="PF01061">
    <property type="entry name" value="ABC2_membrane"/>
    <property type="match status" value="1"/>
</dbReference>
<comment type="caution">
    <text evidence="8">The sequence shown here is derived from an EMBL/GenBank/DDBJ whole genome shotgun (WGS) entry which is preliminary data.</text>
</comment>
<sequence>MPQLLLMYSSYLTQAIRCICLWKQNSSDWRNVHYTGCRDFFTTIIALLFGTIFWKLGMRRIKRQDLFNSIGSMYCSVLALGGKNAGAIQPIVAAERMVFYKERGTGMYSALPHTLAQVTIELPHNLVQALIYGVSVYAMIGFESTLTKFMWYIFFIYVTLLYFTFLGMMAVGLSPNETVAAVAVGPFYGVWNLFSGYLIPVEITFTLDRVLTQIFAAQGIPVWWRWLYWTCPVAWTMYGLYVSQFGDVQDKLESGETHEFLGVVAAVAVAVAIVFASLFAFSLKMINFQR</sequence>
<evidence type="ECO:0000256" key="4">
    <source>
        <dbReference type="ARBA" id="ARBA00022989"/>
    </source>
</evidence>
<feature type="transmembrane region" description="Helical" evidence="6">
    <location>
        <begin position="149"/>
        <end position="173"/>
    </location>
</feature>
<keyword evidence="2" id="KW-0813">Transport</keyword>
<keyword evidence="3 6" id="KW-0812">Transmembrane</keyword>
<dbReference type="GO" id="GO:0005886">
    <property type="term" value="C:plasma membrane"/>
    <property type="evidence" value="ECO:0007669"/>
    <property type="project" value="UniProtKB-ARBA"/>
</dbReference>
<evidence type="ECO:0000259" key="7">
    <source>
        <dbReference type="Pfam" id="PF01061"/>
    </source>
</evidence>
<evidence type="ECO:0000256" key="5">
    <source>
        <dbReference type="ARBA" id="ARBA00023136"/>
    </source>
</evidence>
<dbReference type="AlphaFoldDB" id="A0A5J9VG08"/>
<feature type="domain" description="ABC-2 type transporter transmembrane" evidence="7">
    <location>
        <begin position="19"/>
        <end position="202"/>
    </location>
</feature>
<feature type="transmembrane region" description="Helical" evidence="6">
    <location>
        <begin position="261"/>
        <end position="283"/>
    </location>
</feature>
<protein>
    <recommendedName>
        <fullName evidence="7">ABC-2 type transporter transmembrane domain-containing protein</fullName>
    </recommendedName>
</protein>
<dbReference type="Gramene" id="TVU33820">
    <property type="protein sequence ID" value="TVU33820"/>
    <property type="gene ID" value="EJB05_15629"/>
</dbReference>
<dbReference type="OrthoDB" id="70398at2759"/>
<accession>A0A5J9VG08</accession>
<evidence type="ECO:0000313" key="8">
    <source>
        <dbReference type="EMBL" id="TVU33820.1"/>
    </source>
</evidence>
<proteinExistence type="predicted"/>
<comment type="subcellular location">
    <subcellularLocation>
        <location evidence="1">Membrane</location>
        <topology evidence="1">Multi-pass membrane protein</topology>
    </subcellularLocation>
</comment>
<evidence type="ECO:0000313" key="9">
    <source>
        <dbReference type="Proteomes" id="UP000324897"/>
    </source>
</evidence>